<dbReference type="WBParaSite" id="Pan_g15095.t1">
    <property type="protein sequence ID" value="Pan_g15095.t1"/>
    <property type="gene ID" value="Pan_g15095"/>
</dbReference>
<evidence type="ECO:0000313" key="3">
    <source>
        <dbReference type="WBParaSite" id="Pan_g15095.t1"/>
    </source>
</evidence>
<evidence type="ECO:0000256" key="1">
    <source>
        <dbReference type="SAM" id="MobiDB-lite"/>
    </source>
</evidence>
<name>A0A7E4V0K4_PANRE</name>
<evidence type="ECO:0000313" key="2">
    <source>
        <dbReference type="Proteomes" id="UP000492821"/>
    </source>
</evidence>
<sequence>MCTTVCSMKPLGEPVIVSAAVCKGDQVRLIGAFSDDELKSSLAAYFLHLQKHPETAVLQYIAGTGVIDDERLDPVDISTMTPETPTDKHLVKTQPVIQPPPIVSTCPRHPKEHVINRFSPDGQWPNLTWNRKHWKKHYKVRRLHSQVETHLKKSDSLSSGFGSARSPGPSISEASKTDLPSVEQWVNNSGSGSPPPYGLPEWFEGAPLQYLNSQPMPPNPLHGSIALLPDYFAPHPSYHPYTVLPAPIYQDNCIFLPISYPPPPPFFKGAAARGPIQDVYPIPYGFFNPGVYNAPPGYLG</sequence>
<reference evidence="3" key="2">
    <citation type="submission" date="2020-10" db="UniProtKB">
        <authorList>
            <consortium name="WormBaseParasite"/>
        </authorList>
    </citation>
    <scope>IDENTIFICATION</scope>
</reference>
<accession>A0A7E4V0K4</accession>
<protein>
    <submittedName>
        <fullName evidence="3">S30AE</fullName>
    </submittedName>
</protein>
<organism evidence="2 3">
    <name type="scientific">Panagrellus redivivus</name>
    <name type="common">Microworm</name>
    <dbReference type="NCBI Taxonomy" id="6233"/>
    <lineage>
        <taxon>Eukaryota</taxon>
        <taxon>Metazoa</taxon>
        <taxon>Ecdysozoa</taxon>
        <taxon>Nematoda</taxon>
        <taxon>Chromadorea</taxon>
        <taxon>Rhabditida</taxon>
        <taxon>Tylenchina</taxon>
        <taxon>Panagrolaimomorpha</taxon>
        <taxon>Panagrolaimoidea</taxon>
        <taxon>Panagrolaimidae</taxon>
        <taxon>Panagrellus</taxon>
    </lineage>
</organism>
<keyword evidence="2" id="KW-1185">Reference proteome</keyword>
<proteinExistence type="predicted"/>
<dbReference type="AlphaFoldDB" id="A0A7E4V0K4"/>
<reference evidence="2" key="1">
    <citation type="journal article" date="2013" name="Genetics">
        <title>The draft genome and transcriptome of Panagrellus redivivus are shaped by the harsh demands of a free-living lifestyle.</title>
        <authorList>
            <person name="Srinivasan J."/>
            <person name="Dillman A.R."/>
            <person name="Macchietto M.G."/>
            <person name="Heikkinen L."/>
            <person name="Lakso M."/>
            <person name="Fracchia K.M."/>
            <person name="Antoshechkin I."/>
            <person name="Mortazavi A."/>
            <person name="Wong G."/>
            <person name="Sternberg P.W."/>
        </authorList>
    </citation>
    <scope>NUCLEOTIDE SEQUENCE [LARGE SCALE GENOMIC DNA]</scope>
    <source>
        <strain evidence="2">MT8872</strain>
    </source>
</reference>
<dbReference type="Proteomes" id="UP000492821">
    <property type="component" value="Unassembled WGS sequence"/>
</dbReference>
<feature type="region of interest" description="Disordered" evidence="1">
    <location>
        <begin position="149"/>
        <end position="180"/>
    </location>
</feature>